<dbReference type="Pfam" id="PF10282">
    <property type="entry name" value="Lactonase"/>
    <property type="match status" value="1"/>
</dbReference>
<dbReference type="EMBL" id="WHLY01000002">
    <property type="protein sequence ID" value="MPR35859.1"/>
    <property type="molecule type" value="Genomic_DNA"/>
</dbReference>
<evidence type="ECO:0000313" key="5">
    <source>
        <dbReference type="Proteomes" id="UP000479293"/>
    </source>
</evidence>
<keyword evidence="2" id="KW-0119">Carbohydrate metabolism</keyword>
<dbReference type="GO" id="GO:0005829">
    <property type="term" value="C:cytosol"/>
    <property type="evidence" value="ECO:0007669"/>
    <property type="project" value="TreeGrafter"/>
</dbReference>
<gene>
    <name evidence="4" type="ORF">GBK04_21530</name>
</gene>
<dbReference type="GO" id="GO:0017057">
    <property type="term" value="F:6-phosphogluconolactonase activity"/>
    <property type="evidence" value="ECO:0007669"/>
    <property type="project" value="TreeGrafter"/>
</dbReference>
<evidence type="ECO:0000313" key="4">
    <source>
        <dbReference type="EMBL" id="MPR35859.1"/>
    </source>
</evidence>
<comment type="similarity">
    <text evidence="1">Belongs to the cycloisomerase 2 family.</text>
</comment>
<feature type="chain" id="PRO_5028912038" evidence="3">
    <location>
        <begin position="19"/>
        <end position="366"/>
    </location>
</feature>
<evidence type="ECO:0000256" key="3">
    <source>
        <dbReference type="SAM" id="SignalP"/>
    </source>
</evidence>
<dbReference type="Proteomes" id="UP000479293">
    <property type="component" value="Unassembled WGS sequence"/>
</dbReference>
<name>A0A7C9BTW6_9BACT</name>
<comment type="caution">
    <text evidence="4">The sequence shown here is derived from an EMBL/GenBank/DDBJ whole genome shotgun (WGS) entry which is preliminary data.</text>
</comment>
<dbReference type="PANTHER" id="PTHR30344">
    <property type="entry name" value="6-PHOSPHOGLUCONOLACTONASE-RELATED"/>
    <property type="match status" value="1"/>
</dbReference>
<keyword evidence="5" id="KW-1185">Reference proteome</keyword>
<dbReference type="GO" id="GO:0006006">
    <property type="term" value="P:glucose metabolic process"/>
    <property type="evidence" value="ECO:0007669"/>
    <property type="project" value="UniProtKB-KW"/>
</dbReference>
<dbReference type="InterPro" id="IPR015943">
    <property type="entry name" value="WD40/YVTN_repeat-like_dom_sf"/>
</dbReference>
<dbReference type="PANTHER" id="PTHR30344:SF1">
    <property type="entry name" value="6-PHOSPHOGLUCONOLACTONASE"/>
    <property type="match status" value="1"/>
</dbReference>
<accession>A0A7C9BTW6</accession>
<dbReference type="InterPro" id="IPR011048">
    <property type="entry name" value="Haem_d1_sf"/>
</dbReference>
<keyword evidence="2" id="KW-0313">Glucose metabolism</keyword>
<dbReference type="AlphaFoldDB" id="A0A7C9BTW6"/>
<dbReference type="RefSeq" id="WP_152763276.1">
    <property type="nucleotide sequence ID" value="NZ_WHLY01000002.1"/>
</dbReference>
<keyword evidence="3" id="KW-0732">Signal</keyword>
<sequence>MKLTLLILSIALAATAQAQPSTARFYVGTGTKGPESAITLCELNLKDGTMSIVDTFHSVQGPGYVSLSPDQKYLYSVNQDHTIAAFAVGKGGTLTYLDKQPAEGVNPCHVSVHPSGKMAFLANYTSGTWAAYPIAANGGVEAASATFTFTGSGPDKSRQEKPHAHCAMPSPNGKYVYISDLGTDRLMNYVVDAKSGKVSPNPAQNYFSTQPGAGPRHLTFHPSGRYLYLLNEMKATLTVCAVDANGVVKEIETVNTVPADFSGKNTAAAVHVHPNGKFVYASNRGYNAIHAYEIQKDGSLKSAGEAREGISTPRDFNFDPSGRYMVVGNQTTNDLVVYKVDPKTGGMTFLSKSISLKDPICFVFLK</sequence>
<protein>
    <submittedName>
        <fullName evidence="4">Beta-propeller fold lactonase family protein</fullName>
    </submittedName>
</protein>
<dbReference type="Gene3D" id="2.130.10.10">
    <property type="entry name" value="YVTN repeat-like/Quinoprotein amine dehydrogenase"/>
    <property type="match status" value="1"/>
</dbReference>
<feature type="signal peptide" evidence="3">
    <location>
        <begin position="1"/>
        <end position="18"/>
    </location>
</feature>
<dbReference type="InterPro" id="IPR050282">
    <property type="entry name" value="Cycloisomerase_2"/>
</dbReference>
<organism evidence="4 5">
    <name type="scientific">Salmonirosea aquatica</name>
    <dbReference type="NCBI Taxonomy" id="2654236"/>
    <lineage>
        <taxon>Bacteria</taxon>
        <taxon>Pseudomonadati</taxon>
        <taxon>Bacteroidota</taxon>
        <taxon>Cytophagia</taxon>
        <taxon>Cytophagales</taxon>
        <taxon>Spirosomataceae</taxon>
        <taxon>Salmonirosea</taxon>
    </lineage>
</organism>
<dbReference type="InterPro" id="IPR019405">
    <property type="entry name" value="Lactonase_7-beta_prop"/>
</dbReference>
<evidence type="ECO:0000256" key="2">
    <source>
        <dbReference type="ARBA" id="ARBA00022526"/>
    </source>
</evidence>
<proteinExistence type="inferred from homology"/>
<evidence type="ECO:0000256" key="1">
    <source>
        <dbReference type="ARBA" id="ARBA00005564"/>
    </source>
</evidence>
<dbReference type="SUPFAM" id="SSF51004">
    <property type="entry name" value="C-terminal (heme d1) domain of cytochrome cd1-nitrite reductase"/>
    <property type="match status" value="1"/>
</dbReference>
<reference evidence="4 5" key="1">
    <citation type="submission" date="2019-10" db="EMBL/GenBank/DDBJ databases">
        <title>Draft Genome Sequence of Cytophagaceae sp. SJW1-29.</title>
        <authorList>
            <person name="Choi A."/>
        </authorList>
    </citation>
    <scope>NUCLEOTIDE SEQUENCE [LARGE SCALE GENOMIC DNA]</scope>
    <source>
        <strain evidence="4 5">SJW1-29</strain>
    </source>
</reference>